<dbReference type="Gene3D" id="3.40.50.360">
    <property type="match status" value="1"/>
</dbReference>
<proteinExistence type="predicted"/>
<organism evidence="4 5">
    <name type="scientific">Acetomicrobium flavidum</name>
    <dbReference type="NCBI Taxonomy" id="49896"/>
    <lineage>
        <taxon>Bacteria</taxon>
        <taxon>Thermotogati</taxon>
        <taxon>Synergistota</taxon>
        <taxon>Synergistia</taxon>
        <taxon>Synergistales</taxon>
        <taxon>Acetomicrobiaceae</taxon>
        <taxon>Acetomicrobium</taxon>
    </lineage>
</organism>
<dbReference type="Proteomes" id="UP000185093">
    <property type="component" value="Unassembled WGS sequence"/>
</dbReference>
<dbReference type="Pfam" id="PF03358">
    <property type="entry name" value="FMN_red"/>
    <property type="match status" value="1"/>
</dbReference>
<evidence type="ECO:0000256" key="1">
    <source>
        <dbReference type="ARBA" id="ARBA00022630"/>
    </source>
</evidence>
<protein>
    <submittedName>
        <fullName evidence="4">Multimeric flavodoxin WrbA</fullName>
    </submittedName>
</protein>
<dbReference type="EMBL" id="FSQZ01000001">
    <property type="protein sequence ID" value="SIN62597.1"/>
    <property type="molecule type" value="Genomic_DNA"/>
</dbReference>
<sequence length="185" mass="20398">MKAIGIICSPRRNGNSEVLVREILKSSGCKDLEFFYPNEMDIKGCQACYSCKEQGKCVVNDDMQTIYKEIEKADIVVFGAPIYMSGLNGQFKIVLDRLFAFLGPAPEFKSRLPKGKKAVLVVPQGYENVKEYETHINQMRDAVASIGFEDVKVLSAPGLNGLGEAATRPNLMEEARKIGQSLAQA</sequence>
<dbReference type="InterPro" id="IPR051796">
    <property type="entry name" value="ISF_SsuE-like"/>
</dbReference>
<evidence type="ECO:0000313" key="5">
    <source>
        <dbReference type="Proteomes" id="UP000185093"/>
    </source>
</evidence>
<comment type="caution">
    <text evidence="4">The sequence shown here is derived from an EMBL/GenBank/DDBJ whole genome shotgun (WGS) entry which is preliminary data.</text>
</comment>
<evidence type="ECO:0000259" key="3">
    <source>
        <dbReference type="Pfam" id="PF03358"/>
    </source>
</evidence>
<evidence type="ECO:0000313" key="4">
    <source>
        <dbReference type="EMBL" id="SIN62597.1"/>
    </source>
</evidence>
<dbReference type="PANTHER" id="PTHR43278">
    <property type="entry name" value="NAD(P)H-DEPENDENT FMN-CONTAINING OXIDOREDUCTASE YWQN-RELATED"/>
    <property type="match status" value="1"/>
</dbReference>
<dbReference type="SUPFAM" id="SSF52218">
    <property type="entry name" value="Flavoproteins"/>
    <property type="match status" value="1"/>
</dbReference>
<feature type="domain" description="NADPH-dependent FMN reductase-like" evidence="3">
    <location>
        <begin position="1"/>
        <end position="121"/>
    </location>
</feature>
<dbReference type="PANTHER" id="PTHR43278:SF2">
    <property type="entry name" value="IRON-SULFUR FLAVOPROTEIN"/>
    <property type="match status" value="1"/>
</dbReference>
<keyword evidence="2" id="KW-0288">FMN</keyword>
<reference evidence="4 5" key="1">
    <citation type="submission" date="2016-11" db="EMBL/GenBank/DDBJ databases">
        <authorList>
            <person name="Varghese N."/>
            <person name="Submissions S."/>
        </authorList>
    </citation>
    <scope>NUCLEOTIDE SEQUENCE [LARGE SCALE GENOMIC DNA]</scope>
    <source>
        <strain evidence="4 5">DSM 20664</strain>
    </source>
</reference>
<dbReference type="InterPro" id="IPR029039">
    <property type="entry name" value="Flavoprotein-like_sf"/>
</dbReference>
<keyword evidence="5" id="KW-1185">Reference proteome</keyword>
<evidence type="ECO:0000256" key="2">
    <source>
        <dbReference type="ARBA" id="ARBA00022643"/>
    </source>
</evidence>
<dbReference type="RefSeq" id="WP_074199008.1">
    <property type="nucleotide sequence ID" value="NZ_FSQZ01000001.1"/>
</dbReference>
<name>A0ABY1JAT5_9BACT</name>
<dbReference type="InterPro" id="IPR005025">
    <property type="entry name" value="FMN_Rdtase-like_dom"/>
</dbReference>
<accession>A0ABY1JAT5</accession>
<keyword evidence="1" id="KW-0285">Flavoprotein</keyword>
<gene>
    <name evidence="4" type="ORF">SAMN05444368_0201</name>
</gene>